<reference evidence="1" key="1">
    <citation type="submission" date="2022-11" db="EMBL/GenBank/DDBJ databases">
        <authorList>
            <person name="Petersen C."/>
        </authorList>
    </citation>
    <scope>NUCLEOTIDE SEQUENCE</scope>
    <source>
        <strain evidence="1">IBT 23319</strain>
    </source>
</reference>
<proteinExistence type="predicted"/>
<organism evidence="1 2">
    <name type="scientific">Penicillium citrinum</name>
    <dbReference type="NCBI Taxonomy" id="5077"/>
    <lineage>
        <taxon>Eukaryota</taxon>
        <taxon>Fungi</taxon>
        <taxon>Dikarya</taxon>
        <taxon>Ascomycota</taxon>
        <taxon>Pezizomycotina</taxon>
        <taxon>Eurotiomycetes</taxon>
        <taxon>Eurotiomycetidae</taxon>
        <taxon>Eurotiales</taxon>
        <taxon>Aspergillaceae</taxon>
        <taxon>Penicillium</taxon>
    </lineage>
</organism>
<dbReference type="AlphaFoldDB" id="A0A9W9P2U0"/>
<dbReference type="EMBL" id="JAPQKT010000003">
    <property type="protein sequence ID" value="KAJ5234314.1"/>
    <property type="molecule type" value="Genomic_DNA"/>
</dbReference>
<keyword evidence="2" id="KW-1185">Reference proteome</keyword>
<sequence length="62" mass="6857">MALHPDTGSTIIPQLMLVSEIFIGLWPTGLASSPISRSYYALAHSGMIDAVWDTWVIIEQRV</sequence>
<reference evidence="1" key="2">
    <citation type="journal article" date="2023" name="IMA Fungus">
        <title>Comparative genomic study of the Penicillium genus elucidates a diverse pangenome and 15 lateral gene transfer events.</title>
        <authorList>
            <person name="Petersen C."/>
            <person name="Sorensen T."/>
            <person name="Nielsen M.R."/>
            <person name="Sondergaard T.E."/>
            <person name="Sorensen J.L."/>
            <person name="Fitzpatrick D.A."/>
            <person name="Frisvad J.C."/>
            <person name="Nielsen K.L."/>
        </authorList>
    </citation>
    <scope>NUCLEOTIDE SEQUENCE</scope>
    <source>
        <strain evidence="1">IBT 23319</strain>
    </source>
</reference>
<accession>A0A9W9P2U0</accession>
<evidence type="ECO:0000313" key="1">
    <source>
        <dbReference type="EMBL" id="KAJ5234314.1"/>
    </source>
</evidence>
<protein>
    <submittedName>
        <fullName evidence="1">Uncharacterized protein</fullName>
    </submittedName>
</protein>
<gene>
    <name evidence="1" type="ORF">N7469_003482</name>
</gene>
<dbReference type="GeneID" id="81381569"/>
<comment type="caution">
    <text evidence="1">The sequence shown here is derived from an EMBL/GenBank/DDBJ whole genome shotgun (WGS) entry which is preliminary data.</text>
</comment>
<dbReference type="RefSeq" id="XP_056501814.1">
    <property type="nucleotide sequence ID" value="XM_056642402.1"/>
</dbReference>
<evidence type="ECO:0000313" key="2">
    <source>
        <dbReference type="Proteomes" id="UP001147733"/>
    </source>
</evidence>
<dbReference type="Proteomes" id="UP001147733">
    <property type="component" value="Unassembled WGS sequence"/>
</dbReference>
<name>A0A9W9P2U0_PENCI</name>